<gene>
    <name evidence="2" type="ORF">ENM88_08450</name>
</gene>
<dbReference type="EMBL" id="DRZM01000232">
    <property type="protein sequence ID" value="HHP05752.1"/>
    <property type="molecule type" value="Genomic_DNA"/>
</dbReference>
<evidence type="ECO:0000313" key="2">
    <source>
        <dbReference type="EMBL" id="HHP05752.1"/>
    </source>
</evidence>
<evidence type="ECO:0008006" key="3">
    <source>
        <dbReference type="Google" id="ProtNLM"/>
    </source>
</evidence>
<name>A0A7J3X996_THEPE</name>
<proteinExistence type="predicted"/>
<accession>A0A7J3X996</accession>
<feature type="transmembrane region" description="Helical" evidence="1">
    <location>
        <begin position="121"/>
        <end position="138"/>
    </location>
</feature>
<feature type="transmembrane region" description="Helical" evidence="1">
    <location>
        <begin position="22"/>
        <end position="46"/>
    </location>
</feature>
<reference evidence="2" key="1">
    <citation type="journal article" date="2020" name="mSystems">
        <title>Genome- and Community-Level Interaction Insights into Carbon Utilization and Element Cycling Functions of Hydrothermarchaeota in Hydrothermal Sediment.</title>
        <authorList>
            <person name="Zhou Z."/>
            <person name="Liu Y."/>
            <person name="Xu W."/>
            <person name="Pan J."/>
            <person name="Luo Z.H."/>
            <person name="Li M."/>
        </authorList>
    </citation>
    <scope>NUCLEOTIDE SEQUENCE [LARGE SCALE GENOMIC DNA]</scope>
    <source>
        <strain evidence="2">SpSt-1125</strain>
    </source>
</reference>
<keyword evidence="1" id="KW-0472">Membrane</keyword>
<organism evidence="2">
    <name type="scientific">Thermofilum pendens</name>
    <dbReference type="NCBI Taxonomy" id="2269"/>
    <lineage>
        <taxon>Archaea</taxon>
        <taxon>Thermoproteota</taxon>
        <taxon>Thermoprotei</taxon>
        <taxon>Thermofilales</taxon>
        <taxon>Thermofilaceae</taxon>
        <taxon>Thermofilum</taxon>
    </lineage>
</organism>
<comment type="caution">
    <text evidence="2">The sequence shown here is derived from an EMBL/GenBank/DDBJ whole genome shotgun (WGS) entry which is preliminary data.</text>
</comment>
<keyword evidence="1" id="KW-0812">Transmembrane</keyword>
<feature type="transmembrane region" description="Helical" evidence="1">
    <location>
        <begin position="67"/>
        <end position="91"/>
    </location>
</feature>
<feature type="transmembrane region" description="Helical" evidence="1">
    <location>
        <begin position="97"/>
        <end position="114"/>
    </location>
</feature>
<evidence type="ECO:0000256" key="1">
    <source>
        <dbReference type="SAM" id="Phobius"/>
    </source>
</evidence>
<protein>
    <recommendedName>
        <fullName evidence="3">DUF2127 domain-containing protein</fullName>
    </recommendedName>
</protein>
<dbReference type="AlphaFoldDB" id="A0A7J3X996"/>
<keyword evidence="1" id="KW-1133">Transmembrane helix</keyword>
<sequence length="154" mass="16315">MTGEGAATPPPHLPLPPPARPLGVTVLAVLGFIFGTLALLLGLVFIALAPVIKSMLYSFPLPMSLEVLLGILEAALLVGGAVTLPISWGLWIGKKRAWWLTVVIYVLNLLSSLASLTKGDATGIAPLLISALILYYFFKPQVKAYFGVKVGFST</sequence>